<protein>
    <recommendedName>
        <fullName evidence="4">Secreted protein</fullName>
    </recommendedName>
</protein>
<dbReference type="EMBL" id="JBFOLK010000012">
    <property type="protein sequence ID" value="KAL2471566.1"/>
    <property type="molecule type" value="Genomic_DNA"/>
</dbReference>
<dbReference type="AlphaFoldDB" id="A0ABD1QA37"/>
<organism evidence="2 3">
    <name type="scientific">Abeliophyllum distichum</name>
    <dbReference type="NCBI Taxonomy" id="126358"/>
    <lineage>
        <taxon>Eukaryota</taxon>
        <taxon>Viridiplantae</taxon>
        <taxon>Streptophyta</taxon>
        <taxon>Embryophyta</taxon>
        <taxon>Tracheophyta</taxon>
        <taxon>Spermatophyta</taxon>
        <taxon>Magnoliopsida</taxon>
        <taxon>eudicotyledons</taxon>
        <taxon>Gunneridae</taxon>
        <taxon>Pentapetalae</taxon>
        <taxon>asterids</taxon>
        <taxon>lamiids</taxon>
        <taxon>Lamiales</taxon>
        <taxon>Oleaceae</taxon>
        <taxon>Forsythieae</taxon>
        <taxon>Abeliophyllum</taxon>
    </lineage>
</organism>
<comment type="caution">
    <text evidence="2">The sequence shown here is derived from an EMBL/GenBank/DDBJ whole genome shotgun (WGS) entry which is preliminary data.</text>
</comment>
<reference evidence="3" key="1">
    <citation type="submission" date="2024-07" db="EMBL/GenBank/DDBJ databases">
        <title>Two chromosome-level genome assemblies of Korean endemic species Abeliophyllum distichum and Forsythia ovata (Oleaceae).</title>
        <authorList>
            <person name="Jang H."/>
        </authorList>
    </citation>
    <scope>NUCLEOTIDE SEQUENCE [LARGE SCALE GENOMIC DNA]</scope>
</reference>
<feature type="signal peptide" evidence="1">
    <location>
        <begin position="1"/>
        <end position="20"/>
    </location>
</feature>
<keyword evidence="1" id="KW-0732">Signal</keyword>
<dbReference type="Proteomes" id="UP001604336">
    <property type="component" value="Unassembled WGS sequence"/>
</dbReference>
<evidence type="ECO:0008006" key="4">
    <source>
        <dbReference type="Google" id="ProtNLM"/>
    </source>
</evidence>
<gene>
    <name evidence="2" type="ORF">Adt_39702</name>
</gene>
<name>A0ABD1QA37_9LAMI</name>
<accession>A0ABD1QA37</accession>
<evidence type="ECO:0000256" key="1">
    <source>
        <dbReference type="SAM" id="SignalP"/>
    </source>
</evidence>
<evidence type="ECO:0000313" key="3">
    <source>
        <dbReference type="Proteomes" id="UP001604336"/>
    </source>
</evidence>
<feature type="chain" id="PRO_5044752693" description="Secreted protein" evidence="1">
    <location>
        <begin position="21"/>
        <end position="150"/>
    </location>
</feature>
<sequence>MEHLWVLPLPFFVVAEVVEANTVKCSFMADGAFMGPATAILYGGRSSGCRHCEVFITARRQLVFDGSSCAFLKLGKIQKLCHMLNTYTTSSYKSDETRVSICERFCSSVGVVGEPPPRANIIRQLNILLQLAHCVPLHVAALIAYHSAIA</sequence>
<proteinExistence type="predicted"/>
<evidence type="ECO:0000313" key="2">
    <source>
        <dbReference type="EMBL" id="KAL2471566.1"/>
    </source>
</evidence>
<keyword evidence="3" id="KW-1185">Reference proteome</keyword>